<dbReference type="GO" id="GO:0004356">
    <property type="term" value="F:glutamine synthetase activity"/>
    <property type="evidence" value="ECO:0007669"/>
    <property type="project" value="UniProtKB-EC"/>
</dbReference>
<dbReference type="InterPro" id="IPR008146">
    <property type="entry name" value="Gln_synth_cat_dom"/>
</dbReference>
<keyword evidence="2" id="KW-0436">Ligase</keyword>
<sequence>MTKPADGLTGNGCHAHISVWDSFASLLPA</sequence>
<dbReference type="EC" id="6.3.1.2" evidence="2"/>
<gene>
    <name evidence="2" type="ORF">MNBD_ALPHA07-2456</name>
</gene>
<name>A0A3B0RXL8_9ZZZZ</name>
<reference evidence="2" key="1">
    <citation type="submission" date="2018-06" db="EMBL/GenBank/DDBJ databases">
        <authorList>
            <person name="Zhirakovskaya E."/>
        </authorList>
    </citation>
    <scope>NUCLEOTIDE SEQUENCE</scope>
</reference>
<dbReference type="EMBL" id="UOEG01000145">
    <property type="protein sequence ID" value="VAV96192.1"/>
    <property type="molecule type" value="Genomic_DNA"/>
</dbReference>
<feature type="domain" description="GS catalytic" evidence="1">
    <location>
        <begin position="1"/>
        <end position="29"/>
    </location>
</feature>
<organism evidence="2">
    <name type="scientific">hydrothermal vent metagenome</name>
    <dbReference type="NCBI Taxonomy" id="652676"/>
    <lineage>
        <taxon>unclassified sequences</taxon>
        <taxon>metagenomes</taxon>
        <taxon>ecological metagenomes</taxon>
    </lineage>
</organism>
<dbReference type="PROSITE" id="PS00181">
    <property type="entry name" value="GLNA_ATP"/>
    <property type="match status" value="1"/>
</dbReference>
<evidence type="ECO:0000259" key="1">
    <source>
        <dbReference type="PROSITE" id="PS51987"/>
    </source>
</evidence>
<proteinExistence type="predicted"/>
<dbReference type="SUPFAM" id="SSF55931">
    <property type="entry name" value="Glutamine synthetase/guanido kinase"/>
    <property type="match status" value="1"/>
</dbReference>
<dbReference type="InterPro" id="IPR027303">
    <property type="entry name" value="Gln_synth_gly_rich_site"/>
</dbReference>
<evidence type="ECO:0000313" key="2">
    <source>
        <dbReference type="EMBL" id="VAV96192.1"/>
    </source>
</evidence>
<dbReference type="InterPro" id="IPR014746">
    <property type="entry name" value="Gln_synth/guanido_kin_cat_dom"/>
</dbReference>
<protein>
    <submittedName>
        <fullName evidence="2">Glutamine synthetase type I</fullName>
        <ecNumber evidence="2">6.3.1.2</ecNumber>
    </submittedName>
</protein>
<dbReference type="PROSITE" id="PS51987">
    <property type="entry name" value="GS_CATALYTIC"/>
    <property type="match status" value="1"/>
</dbReference>
<accession>A0A3B0RXL8</accession>
<dbReference type="AlphaFoldDB" id="A0A3B0RXL8"/>